<proteinExistence type="predicted"/>
<sequence length="77" mass="8673">MPRKRRVPAYSLRKPAGPIFLNSNGKPWTKDSINSAFCRLKKKTKMDSLCAYDFRHGFATETLKRGVDTTTVLSPLG</sequence>
<dbReference type="GO" id="GO:0003677">
    <property type="term" value="F:DNA binding"/>
    <property type="evidence" value="ECO:0007669"/>
    <property type="project" value="InterPro"/>
</dbReference>
<dbReference type="InterPro" id="IPR002104">
    <property type="entry name" value="Integrase_catalytic"/>
</dbReference>
<dbReference type="GO" id="GO:0015074">
    <property type="term" value="P:DNA integration"/>
    <property type="evidence" value="ECO:0007669"/>
    <property type="project" value="InterPro"/>
</dbReference>
<dbReference type="Proteomes" id="UP000315750">
    <property type="component" value="Chromosome"/>
</dbReference>
<dbReference type="InterPro" id="IPR013762">
    <property type="entry name" value="Integrase-like_cat_sf"/>
</dbReference>
<dbReference type="SUPFAM" id="SSF56349">
    <property type="entry name" value="DNA breaking-rejoining enzymes"/>
    <property type="match status" value="1"/>
</dbReference>
<dbReference type="Pfam" id="PF00589">
    <property type="entry name" value="Phage_integrase"/>
    <property type="match status" value="1"/>
</dbReference>
<reference evidence="3 4" key="1">
    <citation type="submission" date="2019-02" db="EMBL/GenBank/DDBJ databases">
        <title>Deep-cultivation of Planctomycetes and their phenomic and genomic characterization uncovers novel biology.</title>
        <authorList>
            <person name="Wiegand S."/>
            <person name="Jogler M."/>
            <person name="Boedeker C."/>
            <person name="Pinto D."/>
            <person name="Vollmers J."/>
            <person name="Rivas-Marin E."/>
            <person name="Kohn T."/>
            <person name="Peeters S.H."/>
            <person name="Heuer A."/>
            <person name="Rast P."/>
            <person name="Oberbeckmann S."/>
            <person name="Bunk B."/>
            <person name="Jeske O."/>
            <person name="Meyerdierks A."/>
            <person name="Storesund J.E."/>
            <person name="Kallscheuer N."/>
            <person name="Luecker S."/>
            <person name="Lage O.M."/>
            <person name="Pohl T."/>
            <person name="Merkel B.J."/>
            <person name="Hornburger P."/>
            <person name="Mueller R.-W."/>
            <person name="Bruemmer F."/>
            <person name="Labrenz M."/>
            <person name="Spormann A.M."/>
            <person name="Op den Camp H."/>
            <person name="Overmann J."/>
            <person name="Amann R."/>
            <person name="Jetten M.S.M."/>
            <person name="Mascher T."/>
            <person name="Medema M.H."/>
            <person name="Devos D.P."/>
            <person name="Kaster A.-K."/>
            <person name="Ovreas L."/>
            <person name="Rohde M."/>
            <person name="Galperin M.Y."/>
            <person name="Jogler C."/>
        </authorList>
    </citation>
    <scope>NUCLEOTIDE SEQUENCE [LARGE SCALE GENOMIC DNA]</scope>
    <source>
        <strain evidence="3 4">Pan181</strain>
    </source>
</reference>
<dbReference type="AlphaFoldDB" id="A0A518ASB3"/>
<dbReference type="KEGG" id="amuc:Pan181_38360"/>
<dbReference type="GO" id="GO:0006310">
    <property type="term" value="P:DNA recombination"/>
    <property type="evidence" value="ECO:0007669"/>
    <property type="project" value="UniProtKB-KW"/>
</dbReference>
<evidence type="ECO:0000313" key="3">
    <source>
        <dbReference type="EMBL" id="QDU57618.1"/>
    </source>
</evidence>
<organism evidence="3 4">
    <name type="scientific">Aeoliella mucimassa</name>
    <dbReference type="NCBI Taxonomy" id="2527972"/>
    <lineage>
        <taxon>Bacteria</taxon>
        <taxon>Pseudomonadati</taxon>
        <taxon>Planctomycetota</taxon>
        <taxon>Planctomycetia</taxon>
        <taxon>Pirellulales</taxon>
        <taxon>Lacipirellulaceae</taxon>
        <taxon>Aeoliella</taxon>
    </lineage>
</organism>
<dbReference type="Gene3D" id="1.10.443.10">
    <property type="entry name" value="Intergrase catalytic core"/>
    <property type="match status" value="1"/>
</dbReference>
<evidence type="ECO:0000256" key="1">
    <source>
        <dbReference type="ARBA" id="ARBA00023172"/>
    </source>
</evidence>
<keyword evidence="4" id="KW-1185">Reference proteome</keyword>
<feature type="domain" description="Tyr recombinase" evidence="2">
    <location>
        <begin position="1"/>
        <end position="77"/>
    </location>
</feature>
<dbReference type="EMBL" id="CP036278">
    <property type="protein sequence ID" value="QDU57618.1"/>
    <property type="molecule type" value="Genomic_DNA"/>
</dbReference>
<dbReference type="InterPro" id="IPR011010">
    <property type="entry name" value="DNA_brk_join_enz"/>
</dbReference>
<dbReference type="OrthoDB" id="255290at2"/>
<keyword evidence="1" id="KW-0233">DNA recombination</keyword>
<protein>
    <submittedName>
        <fullName evidence="3">Site-specific tyrosine recombinase XerC</fullName>
    </submittedName>
</protein>
<dbReference type="PROSITE" id="PS51898">
    <property type="entry name" value="TYR_RECOMBINASE"/>
    <property type="match status" value="1"/>
</dbReference>
<evidence type="ECO:0000313" key="4">
    <source>
        <dbReference type="Proteomes" id="UP000315750"/>
    </source>
</evidence>
<accession>A0A518ASB3</accession>
<evidence type="ECO:0000259" key="2">
    <source>
        <dbReference type="PROSITE" id="PS51898"/>
    </source>
</evidence>
<gene>
    <name evidence="3" type="ORF">Pan181_38360</name>
</gene>
<name>A0A518ASB3_9BACT</name>